<keyword evidence="4 7" id="KW-0812">Transmembrane</keyword>
<dbReference type="PANTHER" id="PTHR30193:SF37">
    <property type="entry name" value="INNER MEMBRANE ABC TRANSPORTER PERMEASE PROTEIN YCJO"/>
    <property type="match status" value="1"/>
</dbReference>
<evidence type="ECO:0000313" key="10">
    <source>
        <dbReference type="Proteomes" id="UP000238563"/>
    </source>
</evidence>
<feature type="transmembrane region" description="Helical" evidence="7">
    <location>
        <begin position="265"/>
        <end position="286"/>
    </location>
</feature>
<dbReference type="Gene3D" id="1.10.3720.10">
    <property type="entry name" value="MetI-like"/>
    <property type="match status" value="1"/>
</dbReference>
<dbReference type="CDD" id="cd06261">
    <property type="entry name" value="TM_PBP2"/>
    <property type="match status" value="1"/>
</dbReference>
<feature type="transmembrane region" description="Helical" evidence="7">
    <location>
        <begin position="70"/>
        <end position="96"/>
    </location>
</feature>
<evidence type="ECO:0000256" key="6">
    <source>
        <dbReference type="ARBA" id="ARBA00023136"/>
    </source>
</evidence>
<keyword evidence="10" id="KW-1185">Reference proteome</keyword>
<dbReference type="Pfam" id="PF00528">
    <property type="entry name" value="BPD_transp_1"/>
    <property type="match status" value="1"/>
</dbReference>
<evidence type="ECO:0000313" key="9">
    <source>
        <dbReference type="EMBL" id="PRD54956.1"/>
    </source>
</evidence>
<feature type="transmembrane region" description="Helical" evidence="7">
    <location>
        <begin position="108"/>
        <end position="128"/>
    </location>
</feature>
<evidence type="ECO:0000256" key="1">
    <source>
        <dbReference type="ARBA" id="ARBA00004651"/>
    </source>
</evidence>
<dbReference type="GO" id="GO:0005886">
    <property type="term" value="C:plasma membrane"/>
    <property type="evidence" value="ECO:0007669"/>
    <property type="project" value="UniProtKB-SubCell"/>
</dbReference>
<protein>
    <submittedName>
        <fullName evidence="9">Sugar ABC transporter permease</fullName>
    </submittedName>
</protein>
<dbReference type="InterPro" id="IPR051393">
    <property type="entry name" value="ABC_transporter_permease"/>
</dbReference>
<evidence type="ECO:0000256" key="3">
    <source>
        <dbReference type="ARBA" id="ARBA00022475"/>
    </source>
</evidence>
<comment type="caution">
    <text evidence="9">The sequence shown here is derived from an EMBL/GenBank/DDBJ whole genome shotgun (WGS) entry which is preliminary data.</text>
</comment>
<dbReference type="PANTHER" id="PTHR30193">
    <property type="entry name" value="ABC TRANSPORTER PERMEASE PROTEIN"/>
    <property type="match status" value="1"/>
</dbReference>
<name>A0A2S9JP09_9HYPH</name>
<evidence type="ECO:0000259" key="8">
    <source>
        <dbReference type="PROSITE" id="PS50928"/>
    </source>
</evidence>
<dbReference type="AlphaFoldDB" id="A0A2S9JP09"/>
<dbReference type="EMBL" id="PVBT01000002">
    <property type="protein sequence ID" value="PRD54956.1"/>
    <property type="molecule type" value="Genomic_DNA"/>
</dbReference>
<feature type="transmembrane region" description="Helical" evidence="7">
    <location>
        <begin position="156"/>
        <end position="183"/>
    </location>
</feature>
<keyword evidence="5 7" id="KW-1133">Transmembrane helix</keyword>
<dbReference type="Proteomes" id="UP000238563">
    <property type="component" value="Unassembled WGS sequence"/>
</dbReference>
<dbReference type="InterPro" id="IPR000515">
    <property type="entry name" value="MetI-like"/>
</dbReference>
<feature type="domain" description="ABC transmembrane type-1" evidence="8">
    <location>
        <begin position="71"/>
        <end position="283"/>
    </location>
</feature>
<comment type="similarity">
    <text evidence="7">Belongs to the binding-protein-dependent transport system permease family.</text>
</comment>
<evidence type="ECO:0000256" key="4">
    <source>
        <dbReference type="ARBA" id="ARBA00022692"/>
    </source>
</evidence>
<feature type="transmembrane region" description="Helical" evidence="7">
    <location>
        <begin position="12"/>
        <end position="41"/>
    </location>
</feature>
<gene>
    <name evidence="9" type="ORF">C5750_07070</name>
</gene>
<comment type="subcellular location">
    <subcellularLocation>
        <location evidence="1 7">Cell membrane</location>
        <topology evidence="1 7">Multi-pass membrane protein</topology>
    </subcellularLocation>
</comment>
<evidence type="ECO:0000256" key="2">
    <source>
        <dbReference type="ARBA" id="ARBA00022448"/>
    </source>
</evidence>
<sequence>MSALRPMGSERWWVWLFLLPTLLGLALGTFGSIFATIGLSFTNWDLLTPPQWAGVDNYADLPAGRMFTKAFWNTLAFSGLYVPLTVVLSLVVAIGLNRRIKGIGWFRVMYFLPAVCSPTATGLLWNWIYAPDNGVLNAAVTAVGVSPVSWLGPRMALYSIVVVNVWGAIGGGMIIFLAGLQAIPKEYFEVTRLDGATAWQRLRFVTLPALAPSLFFQTVLTTINAFQAFDYIYVLTSSGNGNSTMPTLVFSIYRSGFRFFRMGDAAAQAVVLTAMIFALTLVYFRLQKKWGEA</sequence>
<proteinExistence type="inferred from homology"/>
<keyword evidence="2 7" id="KW-0813">Transport</keyword>
<reference evidence="9 10" key="1">
    <citation type="submission" date="2018-02" db="EMBL/GenBank/DDBJ databases">
        <title>The draft genome of Phyllobacterium myrsinacearum DSM5892.</title>
        <authorList>
            <person name="Li L."/>
            <person name="Liu L."/>
            <person name="Zhang X."/>
            <person name="Wang T."/>
        </authorList>
    </citation>
    <scope>NUCLEOTIDE SEQUENCE [LARGE SCALE GENOMIC DNA]</scope>
    <source>
        <strain evidence="9 10">DSM 5892</strain>
    </source>
</reference>
<dbReference type="RefSeq" id="WP_105733186.1">
    <property type="nucleotide sequence ID" value="NZ_PVBT01000002.1"/>
</dbReference>
<dbReference type="InterPro" id="IPR035906">
    <property type="entry name" value="MetI-like_sf"/>
</dbReference>
<evidence type="ECO:0000256" key="7">
    <source>
        <dbReference type="RuleBase" id="RU363032"/>
    </source>
</evidence>
<dbReference type="PROSITE" id="PS50928">
    <property type="entry name" value="ABC_TM1"/>
    <property type="match status" value="1"/>
</dbReference>
<evidence type="ECO:0000256" key="5">
    <source>
        <dbReference type="ARBA" id="ARBA00022989"/>
    </source>
</evidence>
<dbReference type="SUPFAM" id="SSF161098">
    <property type="entry name" value="MetI-like"/>
    <property type="match status" value="1"/>
</dbReference>
<keyword evidence="6 7" id="KW-0472">Membrane</keyword>
<accession>A0A2S9JP09</accession>
<dbReference type="OrthoDB" id="7939379at2"/>
<organism evidence="9 10">
    <name type="scientific">Phyllobacterium myrsinacearum</name>
    <dbReference type="NCBI Taxonomy" id="28101"/>
    <lineage>
        <taxon>Bacteria</taxon>
        <taxon>Pseudomonadati</taxon>
        <taxon>Pseudomonadota</taxon>
        <taxon>Alphaproteobacteria</taxon>
        <taxon>Hyphomicrobiales</taxon>
        <taxon>Phyllobacteriaceae</taxon>
        <taxon>Phyllobacterium</taxon>
    </lineage>
</organism>
<feature type="transmembrane region" description="Helical" evidence="7">
    <location>
        <begin position="204"/>
        <end position="226"/>
    </location>
</feature>
<dbReference type="GO" id="GO:0055085">
    <property type="term" value="P:transmembrane transport"/>
    <property type="evidence" value="ECO:0007669"/>
    <property type="project" value="InterPro"/>
</dbReference>
<keyword evidence="3" id="KW-1003">Cell membrane</keyword>